<evidence type="ECO:0000313" key="6">
    <source>
        <dbReference type="RefSeq" id="XP_033577888.1"/>
    </source>
</evidence>
<dbReference type="InterPro" id="IPR001841">
    <property type="entry name" value="Znf_RING"/>
</dbReference>
<evidence type="ECO:0000313" key="5">
    <source>
        <dbReference type="Proteomes" id="UP000504636"/>
    </source>
</evidence>
<organism evidence="4">
    <name type="scientific">Mytilinidion resinicola</name>
    <dbReference type="NCBI Taxonomy" id="574789"/>
    <lineage>
        <taxon>Eukaryota</taxon>
        <taxon>Fungi</taxon>
        <taxon>Dikarya</taxon>
        <taxon>Ascomycota</taxon>
        <taxon>Pezizomycotina</taxon>
        <taxon>Dothideomycetes</taxon>
        <taxon>Pleosporomycetidae</taxon>
        <taxon>Mytilinidiales</taxon>
        <taxon>Mytilinidiaceae</taxon>
        <taxon>Mytilinidion</taxon>
    </lineage>
</organism>
<name>A0A6A6YSA0_9PEZI</name>
<keyword evidence="5" id="KW-1185">Reference proteome</keyword>
<dbReference type="InterPro" id="IPR013083">
    <property type="entry name" value="Znf_RING/FYVE/PHD"/>
</dbReference>
<gene>
    <name evidence="4 6" type="ORF">BDZ99DRAFT_475793</name>
</gene>
<feature type="domain" description="RING-type" evidence="3">
    <location>
        <begin position="20"/>
        <end position="76"/>
    </location>
</feature>
<keyword evidence="1" id="KW-0863">Zinc-finger</keyword>
<dbReference type="AlphaFoldDB" id="A0A6A6YSA0"/>
<accession>A0A6A6YSA0</accession>
<dbReference type="Proteomes" id="UP000504636">
    <property type="component" value="Unplaced"/>
</dbReference>
<dbReference type="GO" id="GO:0008270">
    <property type="term" value="F:zinc ion binding"/>
    <property type="evidence" value="ECO:0007669"/>
    <property type="project" value="UniProtKB-KW"/>
</dbReference>
<evidence type="ECO:0000256" key="1">
    <source>
        <dbReference type="PROSITE-ProRule" id="PRU00175"/>
    </source>
</evidence>
<sequence length="312" mass="32872">MSHGTPVPSTHIANPSDRLCPFCSRLYTATGRPGIHGTEEAGTQLTCGHIFGAQCFGHWLATTSNMKRWSQCPTCNLASARAAMFQANALRRPSHDAMDSVTPTGPQLLPGIGAAPSDPGRWFARGGGGRGNGRRNGAFAPRQSSYDSMEGVARTGFNGPLSYGGVLEEIDPNRTYAGFGGVVHGNRGFSPDAMDVDSTGPAPLSGGFTGPAAQSGFAARPAPQNRRATGPAPPAGRVFARPRGGFGSRYPHQTITSSPVLQAALPKRLSLSAGRSALQAISDATVRLPEKHSLPWSPVHWRTNKVVRFYVS</sequence>
<feature type="region of interest" description="Disordered" evidence="2">
    <location>
        <begin position="127"/>
        <end position="147"/>
    </location>
</feature>
<reference evidence="6" key="3">
    <citation type="submission" date="2025-04" db="UniProtKB">
        <authorList>
            <consortium name="RefSeq"/>
        </authorList>
    </citation>
    <scope>IDENTIFICATION</scope>
    <source>
        <strain evidence="6">CBS 304.34</strain>
    </source>
</reference>
<proteinExistence type="predicted"/>
<keyword evidence="1" id="KW-0479">Metal-binding</keyword>
<dbReference type="EMBL" id="MU003699">
    <property type="protein sequence ID" value="KAF2810924.1"/>
    <property type="molecule type" value="Genomic_DNA"/>
</dbReference>
<reference evidence="4 6" key="1">
    <citation type="journal article" date="2020" name="Stud. Mycol.">
        <title>101 Dothideomycetes genomes: a test case for predicting lifestyles and emergence of pathogens.</title>
        <authorList>
            <person name="Haridas S."/>
            <person name="Albert R."/>
            <person name="Binder M."/>
            <person name="Bloem J."/>
            <person name="Labutti K."/>
            <person name="Salamov A."/>
            <person name="Andreopoulos B."/>
            <person name="Baker S."/>
            <person name="Barry K."/>
            <person name="Bills G."/>
            <person name="Bluhm B."/>
            <person name="Cannon C."/>
            <person name="Castanera R."/>
            <person name="Culley D."/>
            <person name="Daum C."/>
            <person name="Ezra D."/>
            <person name="Gonzalez J."/>
            <person name="Henrissat B."/>
            <person name="Kuo A."/>
            <person name="Liang C."/>
            <person name="Lipzen A."/>
            <person name="Lutzoni F."/>
            <person name="Magnuson J."/>
            <person name="Mondo S."/>
            <person name="Nolan M."/>
            <person name="Ohm R."/>
            <person name="Pangilinan J."/>
            <person name="Park H.-J."/>
            <person name="Ramirez L."/>
            <person name="Alfaro M."/>
            <person name="Sun H."/>
            <person name="Tritt A."/>
            <person name="Yoshinaga Y."/>
            <person name="Zwiers L.-H."/>
            <person name="Turgeon B."/>
            <person name="Goodwin S."/>
            <person name="Spatafora J."/>
            <person name="Crous P."/>
            <person name="Grigoriev I."/>
        </authorList>
    </citation>
    <scope>NUCLEOTIDE SEQUENCE</scope>
    <source>
        <strain evidence="4 6">CBS 304.34</strain>
    </source>
</reference>
<reference evidence="6" key="2">
    <citation type="submission" date="2020-04" db="EMBL/GenBank/DDBJ databases">
        <authorList>
            <consortium name="NCBI Genome Project"/>
        </authorList>
    </citation>
    <scope>NUCLEOTIDE SEQUENCE</scope>
    <source>
        <strain evidence="6">CBS 304.34</strain>
    </source>
</reference>
<dbReference type="RefSeq" id="XP_033577888.1">
    <property type="nucleotide sequence ID" value="XM_033722018.1"/>
</dbReference>
<dbReference type="Gene3D" id="3.30.40.10">
    <property type="entry name" value="Zinc/RING finger domain, C3HC4 (zinc finger)"/>
    <property type="match status" value="1"/>
</dbReference>
<evidence type="ECO:0000313" key="4">
    <source>
        <dbReference type="EMBL" id="KAF2810924.1"/>
    </source>
</evidence>
<evidence type="ECO:0000259" key="3">
    <source>
        <dbReference type="PROSITE" id="PS50089"/>
    </source>
</evidence>
<dbReference type="SUPFAM" id="SSF57850">
    <property type="entry name" value="RING/U-box"/>
    <property type="match status" value="1"/>
</dbReference>
<dbReference type="PROSITE" id="PS50089">
    <property type="entry name" value="ZF_RING_2"/>
    <property type="match status" value="1"/>
</dbReference>
<protein>
    <recommendedName>
        <fullName evidence="3">RING-type domain-containing protein</fullName>
    </recommendedName>
</protein>
<evidence type="ECO:0000256" key="2">
    <source>
        <dbReference type="SAM" id="MobiDB-lite"/>
    </source>
</evidence>
<dbReference type="GeneID" id="54462911"/>
<keyword evidence="1" id="KW-0862">Zinc</keyword>
<feature type="region of interest" description="Disordered" evidence="2">
    <location>
        <begin position="215"/>
        <end position="236"/>
    </location>
</feature>